<dbReference type="InterPro" id="IPR008334">
    <property type="entry name" value="5'-Nucleotdase_C"/>
</dbReference>
<feature type="domain" description="LysM" evidence="8">
    <location>
        <begin position="650"/>
        <end position="697"/>
    </location>
</feature>
<dbReference type="PROSITE" id="PS00786">
    <property type="entry name" value="5_NUCLEOTIDASE_2"/>
    <property type="match status" value="1"/>
</dbReference>
<keyword evidence="4 6" id="KW-0547">Nucleotide-binding</keyword>
<feature type="region of interest" description="Disordered" evidence="7">
    <location>
        <begin position="544"/>
        <end position="650"/>
    </location>
</feature>
<gene>
    <name evidence="9" type="ORF">MESS2_1590016</name>
</gene>
<dbReference type="FunFam" id="3.60.21.10:FF:000020">
    <property type="entry name" value="NT5E isoform 4"/>
    <property type="match status" value="1"/>
</dbReference>
<dbReference type="AlphaFoldDB" id="M5EL77"/>
<name>M5EL77_9HYPH</name>
<dbReference type="Pfam" id="PF00149">
    <property type="entry name" value="Metallophos"/>
    <property type="match status" value="1"/>
</dbReference>
<dbReference type="InterPro" id="IPR004843">
    <property type="entry name" value="Calcineurin-like_PHP"/>
</dbReference>
<dbReference type="STRING" id="1297569.MESS2_1590016"/>
<dbReference type="PROSITE" id="PS51782">
    <property type="entry name" value="LYSM"/>
    <property type="match status" value="1"/>
</dbReference>
<dbReference type="GO" id="GO:0009166">
    <property type="term" value="P:nucleotide catabolic process"/>
    <property type="evidence" value="ECO:0007669"/>
    <property type="project" value="InterPro"/>
</dbReference>
<dbReference type="InterPro" id="IPR036779">
    <property type="entry name" value="LysM_dom_sf"/>
</dbReference>
<dbReference type="PRINTS" id="PR01607">
    <property type="entry name" value="APYRASEFAMLY"/>
</dbReference>
<keyword evidence="10" id="KW-1185">Reference proteome</keyword>
<dbReference type="PANTHER" id="PTHR11575:SF24">
    <property type="entry name" value="5'-NUCLEOTIDASE"/>
    <property type="match status" value="1"/>
</dbReference>
<evidence type="ECO:0000256" key="7">
    <source>
        <dbReference type="SAM" id="MobiDB-lite"/>
    </source>
</evidence>
<dbReference type="Proteomes" id="UP000012062">
    <property type="component" value="Unassembled WGS sequence"/>
</dbReference>
<evidence type="ECO:0000256" key="5">
    <source>
        <dbReference type="ARBA" id="ARBA00022801"/>
    </source>
</evidence>
<sequence>MKKIAAIAILSASTLGLSAEASFADYTLNILHINDWHSRIEGNNKYESTCSAEEETKGECIGGAGRLITAIAQERKKLEGQNVLLLSAGDNFQGSLFYTTYKGNVEGEFLNQMKFDAMALGNHEFDDGEAALAPFLDMIKFPVLGANVKANAQSKLGDRVKPSIVVEVGGQKIGIIGAVTNDTPELASPGPNITIEDDVKSITAEVEKLKAQGVDKIIAVTHIGYRRERDVIAKIPGIDVVVGGHSHSLLSNTDPKAEGSYPTMVDNPDGYKVPVVQAASYSKYLGEFKVVFDDNGLVKEASGDPIYLDKSITPDPAVLARIKELGAPIEALKNKEVAETTKAIDGSRQNCRARECEMGNLVSDAILDRVKGQGVEIVISNGGGLRASIDQGTVTMGEVLTVLPFQNTLATFQISGKDLVAGLESGLSQVEDGAGRFPQVAGLKYAFDKSVAPNAGRVKSVEVMEGGAWTPINPDKDYLVATNNFVRQGGDGYKIFADKARNAYDYGPGLEQVVADYLGVHRPYTPKLDGRITEIAANVTAAPAAPAAEPAKPAEPAPAEPAKPAEAAPAAPAEPAMPALPAGSGDIATTPPSVPAETAPAPAEPAKPSEAAPAPAEPAPAPATPAPAPAPAETAPTPAEPAKPTEAAESSHVIVAGDTYWDLAVKAYGDGTKWKLISSANKGYEPHHLPIGASLVIPTAGK</sequence>
<dbReference type="GO" id="GO:0008253">
    <property type="term" value="F:5'-nucleotidase activity"/>
    <property type="evidence" value="ECO:0007669"/>
    <property type="project" value="UniProtKB-EC"/>
</dbReference>
<dbReference type="EC" id="3.1.3.5" evidence="9"/>
<evidence type="ECO:0000313" key="10">
    <source>
        <dbReference type="Proteomes" id="UP000012062"/>
    </source>
</evidence>
<organism evidence="9 10">
    <name type="scientific">Mesorhizobium metallidurans STM 2683</name>
    <dbReference type="NCBI Taxonomy" id="1297569"/>
    <lineage>
        <taxon>Bacteria</taxon>
        <taxon>Pseudomonadati</taxon>
        <taxon>Pseudomonadota</taxon>
        <taxon>Alphaproteobacteria</taxon>
        <taxon>Hyphomicrobiales</taxon>
        <taxon>Phyllobacteriaceae</taxon>
        <taxon>Mesorhizobium</taxon>
    </lineage>
</organism>
<keyword evidence="5 6" id="KW-0378">Hydrolase</keyword>
<dbReference type="InterPro" id="IPR018392">
    <property type="entry name" value="LysM"/>
</dbReference>
<feature type="signal peptide" evidence="6">
    <location>
        <begin position="1"/>
        <end position="24"/>
    </location>
</feature>
<dbReference type="Pfam" id="PF01476">
    <property type="entry name" value="LysM"/>
    <property type="match status" value="1"/>
</dbReference>
<reference evidence="9 10" key="1">
    <citation type="submission" date="2013-02" db="EMBL/GenBank/DDBJ databases">
        <authorList>
            <person name="Genoscope - CEA"/>
        </authorList>
    </citation>
    <scope>NUCLEOTIDE SEQUENCE [LARGE SCALE GENOMIC DNA]</scope>
    <source>
        <strain evidence="9 10">STM 2683</strain>
    </source>
</reference>
<dbReference type="EMBL" id="CAUM01000067">
    <property type="protein sequence ID" value="CCV05509.1"/>
    <property type="molecule type" value="Genomic_DNA"/>
</dbReference>
<evidence type="ECO:0000259" key="8">
    <source>
        <dbReference type="PROSITE" id="PS51782"/>
    </source>
</evidence>
<evidence type="ECO:0000256" key="3">
    <source>
        <dbReference type="ARBA" id="ARBA00022729"/>
    </source>
</evidence>
<dbReference type="eggNOG" id="COG0737">
    <property type="taxonomic scope" value="Bacteria"/>
</dbReference>
<accession>M5EL77</accession>
<comment type="caution">
    <text evidence="9">The sequence shown here is derived from an EMBL/GenBank/DDBJ whole genome shotgun (WGS) entry which is preliminary data.</text>
</comment>
<keyword evidence="3 6" id="KW-0732">Signal</keyword>
<dbReference type="OrthoDB" id="9803927at2"/>
<dbReference type="Pfam" id="PF02872">
    <property type="entry name" value="5_nucleotid_C"/>
    <property type="match status" value="1"/>
</dbReference>
<dbReference type="InterPro" id="IPR036907">
    <property type="entry name" value="5'-Nucleotdase_C_sf"/>
</dbReference>
<evidence type="ECO:0000256" key="2">
    <source>
        <dbReference type="ARBA" id="ARBA00022723"/>
    </source>
</evidence>
<feature type="compositionally biased region" description="Low complexity" evidence="7">
    <location>
        <begin position="631"/>
        <end position="648"/>
    </location>
</feature>
<comment type="similarity">
    <text evidence="1 6">Belongs to the 5'-nucleotidase family.</text>
</comment>
<dbReference type="PANTHER" id="PTHR11575">
    <property type="entry name" value="5'-NUCLEOTIDASE-RELATED"/>
    <property type="match status" value="1"/>
</dbReference>
<feature type="compositionally biased region" description="Pro residues" evidence="7">
    <location>
        <begin position="615"/>
        <end position="630"/>
    </location>
</feature>
<dbReference type="PROSITE" id="PS00785">
    <property type="entry name" value="5_NUCLEOTIDASE_1"/>
    <property type="match status" value="1"/>
</dbReference>
<proteinExistence type="inferred from homology"/>
<dbReference type="InterPro" id="IPR006179">
    <property type="entry name" value="5_nucleotidase/apyrase"/>
</dbReference>
<feature type="compositionally biased region" description="Low complexity" evidence="7">
    <location>
        <begin position="562"/>
        <end position="614"/>
    </location>
</feature>
<dbReference type="InterPro" id="IPR006146">
    <property type="entry name" value="5'-Nucleotdase_CS"/>
</dbReference>
<dbReference type="Gene3D" id="3.60.21.10">
    <property type="match status" value="1"/>
</dbReference>
<protein>
    <submittedName>
        <fullName evidence="9">5'-nucleotidase</fullName>
        <ecNumber evidence="9">3.1.3.5</ecNumber>
    </submittedName>
</protein>
<dbReference type="GO" id="GO:0046872">
    <property type="term" value="F:metal ion binding"/>
    <property type="evidence" value="ECO:0007669"/>
    <property type="project" value="UniProtKB-KW"/>
</dbReference>
<evidence type="ECO:0000256" key="6">
    <source>
        <dbReference type="RuleBase" id="RU362119"/>
    </source>
</evidence>
<keyword evidence="2" id="KW-0479">Metal-binding</keyword>
<evidence type="ECO:0000256" key="4">
    <source>
        <dbReference type="ARBA" id="ARBA00022741"/>
    </source>
</evidence>
<dbReference type="SUPFAM" id="SSF55816">
    <property type="entry name" value="5'-nucleotidase (syn. UDP-sugar hydrolase), C-terminal domain"/>
    <property type="match status" value="1"/>
</dbReference>
<dbReference type="InterPro" id="IPR029052">
    <property type="entry name" value="Metallo-depent_PP-like"/>
</dbReference>
<dbReference type="CDD" id="cd07409">
    <property type="entry name" value="MPP_CD73_N"/>
    <property type="match status" value="1"/>
</dbReference>
<evidence type="ECO:0000313" key="9">
    <source>
        <dbReference type="EMBL" id="CCV05509.1"/>
    </source>
</evidence>
<dbReference type="SMART" id="SM00257">
    <property type="entry name" value="LysM"/>
    <property type="match status" value="1"/>
</dbReference>
<dbReference type="Gene3D" id="3.90.780.10">
    <property type="entry name" value="5'-Nucleotidase, C-terminal domain"/>
    <property type="match status" value="1"/>
</dbReference>
<evidence type="ECO:0000256" key="1">
    <source>
        <dbReference type="ARBA" id="ARBA00006654"/>
    </source>
</evidence>
<dbReference type="RefSeq" id="WP_008874457.1">
    <property type="nucleotide sequence ID" value="NZ_CAUM01000067.1"/>
</dbReference>
<dbReference type="GO" id="GO:0000166">
    <property type="term" value="F:nucleotide binding"/>
    <property type="evidence" value="ECO:0007669"/>
    <property type="project" value="UniProtKB-KW"/>
</dbReference>
<feature type="chain" id="PRO_5004066197" evidence="6">
    <location>
        <begin position="25"/>
        <end position="702"/>
    </location>
</feature>
<dbReference type="Gene3D" id="3.10.350.10">
    <property type="entry name" value="LysM domain"/>
    <property type="match status" value="1"/>
</dbReference>
<dbReference type="SUPFAM" id="SSF56300">
    <property type="entry name" value="Metallo-dependent phosphatases"/>
    <property type="match status" value="1"/>
</dbReference>